<gene>
    <name evidence="2" type="ORF">JK359_38020</name>
</gene>
<dbReference type="Pfam" id="PF03691">
    <property type="entry name" value="UPF0167"/>
    <property type="match status" value="1"/>
</dbReference>
<dbReference type="AlphaFoldDB" id="A0A937ESB2"/>
<sequence>MLVSVAQRRRTRRCRPGFHAWQDPHRQLHCQDAAAFVAEVGYTEPAAHPKPSTRCGLMRLARWHDQNRLEHFPTHLGEGATAMLFRCTVCGAHLACAVAS</sequence>
<reference evidence="2" key="1">
    <citation type="submission" date="2021-01" db="EMBL/GenBank/DDBJ databases">
        <title>WGS of actinomycetes isolated from Thailand.</title>
        <authorList>
            <person name="Thawai C."/>
        </authorList>
    </citation>
    <scope>NUCLEOTIDE SEQUENCE</scope>
    <source>
        <strain evidence="2">RCU-197</strain>
    </source>
</reference>
<organism evidence="2 3">
    <name type="scientific">Streptomyces actinomycinicus</name>
    <dbReference type="NCBI Taxonomy" id="1695166"/>
    <lineage>
        <taxon>Bacteria</taxon>
        <taxon>Bacillati</taxon>
        <taxon>Actinomycetota</taxon>
        <taxon>Actinomycetes</taxon>
        <taxon>Kitasatosporales</taxon>
        <taxon>Streptomycetaceae</taxon>
        <taxon>Streptomyces</taxon>
    </lineage>
</organism>
<comment type="similarity">
    <text evidence="1">Belongs to the UPF0167 family.</text>
</comment>
<accession>A0A937ESB2</accession>
<dbReference type="EMBL" id="JAERRK010000040">
    <property type="protein sequence ID" value="MBL1087662.1"/>
    <property type="molecule type" value="Genomic_DNA"/>
</dbReference>
<dbReference type="InterPro" id="IPR005363">
    <property type="entry name" value="UPF0167"/>
</dbReference>
<dbReference type="RefSeq" id="WP_201844232.1">
    <property type="nucleotide sequence ID" value="NZ_JAERRK010000040.1"/>
</dbReference>
<dbReference type="Proteomes" id="UP000661858">
    <property type="component" value="Unassembled WGS sequence"/>
</dbReference>
<comment type="caution">
    <text evidence="2">The sequence shown here is derived from an EMBL/GenBank/DDBJ whole genome shotgun (WGS) entry which is preliminary data.</text>
</comment>
<name>A0A937ESB2_9ACTN</name>
<evidence type="ECO:0000313" key="2">
    <source>
        <dbReference type="EMBL" id="MBL1087662.1"/>
    </source>
</evidence>
<proteinExistence type="inferred from homology"/>
<evidence type="ECO:0000256" key="1">
    <source>
        <dbReference type="ARBA" id="ARBA00008525"/>
    </source>
</evidence>
<keyword evidence="3" id="KW-1185">Reference proteome</keyword>
<evidence type="ECO:0000313" key="3">
    <source>
        <dbReference type="Proteomes" id="UP000661858"/>
    </source>
</evidence>
<protein>
    <submittedName>
        <fullName evidence="2">CbrC family protein</fullName>
    </submittedName>
</protein>